<dbReference type="Proteomes" id="UP001194580">
    <property type="component" value="Unassembled WGS sequence"/>
</dbReference>
<dbReference type="PANTHER" id="PTHR12271">
    <property type="entry name" value="POLY A POLYMERASE CID PAP -RELATED"/>
    <property type="match status" value="1"/>
</dbReference>
<feature type="region of interest" description="Disordered" evidence="10">
    <location>
        <begin position="1"/>
        <end position="62"/>
    </location>
</feature>
<organism evidence="13 14">
    <name type="scientific">Linnemannia exigua</name>
    <dbReference type="NCBI Taxonomy" id="604196"/>
    <lineage>
        <taxon>Eukaryota</taxon>
        <taxon>Fungi</taxon>
        <taxon>Fungi incertae sedis</taxon>
        <taxon>Mucoromycota</taxon>
        <taxon>Mortierellomycotina</taxon>
        <taxon>Mortierellomycetes</taxon>
        <taxon>Mortierellales</taxon>
        <taxon>Mortierellaceae</taxon>
        <taxon>Linnemannia</taxon>
    </lineage>
</organism>
<feature type="domain" description="PAP-associated" evidence="11">
    <location>
        <begin position="705"/>
        <end position="762"/>
    </location>
</feature>
<keyword evidence="9" id="KW-0460">Magnesium</keyword>
<dbReference type="Gene3D" id="1.10.1410.10">
    <property type="match status" value="1"/>
</dbReference>
<dbReference type="GO" id="GO:0046872">
    <property type="term" value="F:metal ion binding"/>
    <property type="evidence" value="ECO:0007669"/>
    <property type="project" value="UniProtKB-KW"/>
</dbReference>
<evidence type="ECO:0000256" key="7">
    <source>
        <dbReference type="ARBA" id="ARBA00022679"/>
    </source>
</evidence>
<sequence length="801" mass="90164">MVPRNSNSKKNNASNNNHPRSIKGVYSNSTPGTTQFTMTSPSSTTSTTSTGRSNNDNNNSLVDNDDGEFVGILYDTLLYERAVHRLETLKKYDFPVQYDELAHDFLSAYRLCLEPKFLAQPHLAAYATYLLKSKLLTGKGVRAYAMDHNGSYEIFPSQSSVGGEFDGDEEEEVDEFDEDELSDYDEADRGFEQGQKNVGYHGPVLTSRQGAQSHQDTFARDYFGVYKHSQDMIAMIVAHLRKRVWYHNGSGGEVVEIRDMGVDKIQKRRRSNGDHDGSAEVEVEVGDEAEGEGGVRGIKGVKKYTRRFNGRIRRRNYERNQERNRERNVAGGGTTLFGMYYKDTEPPTDYSESESESTFGGGNGGVKGVGSGQNAEDMRRIEEAIGRMVSMSLVDYTGSAKRKVQWLPLGRSEALFDWNGVNKELRLIDLPAEDADPAFYGCLTRDIMNKYKKLVPPPDLMERHAQLTSTLTKLITEAFPDEDLKVEPFGSFVSGLLLENSDADFCITGAKVHDHDHLLNDMNHIGSILKTKGHMEQVHCIPDALVPIVKFYDPVSRLECDLNTGNTLGVINSGLIRIYTTIDERVKPFLYMIKAICKAQGINDAKSGYLSSYALTWMGIVFLQQEGYLKSTGTSFKPVLPRLQQQPFERMTEITLRLNHNLPNQQTITSTPSLINSKSSDMVHCRFDANKDGRHTGSGHANPKSLARLLIEFFEFFSRKFFYAEMAIHVARAQFMPKTSKELHHESTRMTTFRVVDPFLHHRNLTGTCRGESLGRVWRAFDHSYRMLSAGDLEGAMEVVE</sequence>
<comment type="similarity">
    <text evidence="4">Belongs to the DNA polymerase type-B-like family.</text>
</comment>
<accession>A0AAD4DLV4</accession>
<keyword evidence="14" id="KW-1185">Reference proteome</keyword>
<evidence type="ECO:0000259" key="12">
    <source>
        <dbReference type="Pfam" id="PF22600"/>
    </source>
</evidence>
<dbReference type="Pfam" id="PF03828">
    <property type="entry name" value="PAP_assoc"/>
    <property type="match status" value="1"/>
</dbReference>
<evidence type="ECO:0000256" key="10">
    <source>
        <dbReference type="SAM" id="MobiDB-lite"/>
    </source>
</evidence>
<dbReference type="InterPro" id="IPR043519">
    <property type="entry name" value="NT_sf"/>
</dbReference>
<dbReference type="GO" id="GO:0031123">
    <property type="term" value="P:RNA 3'-end processing"/>
    <property type="evidence" value="ECO:0007669"/>
    <property type="project" value="TreeGrafter"/>
</dbReference>
<name>A0AAD4DLV4_9FUNG</name>
<comment type="subcellular location">
    <subcellularLocation>
        <location evidence="3">Cytoplasm</location>
    </subcellularLocation>
</comment>
<dbReference type="GO" id="GO:0005737">
    <property type="term" value="C:cytoplasm"/>
    <property type="evidence" value="ECO:0007669"/>
    <property type="project" value="UniProtKB-SubCell"/>
</dbReference>
<dbReference type="InterPro" id="IPR054708">
    <property type="entry name" value="MTPAP-like_central"/>
</dbReference>
<protein>
    <recommendedName>
        <fullName evidence="5">polynucleotide adenylyltransferase</fullName>
        <ecNumber evidence="5">2.7.7.19</ecNumber>
    </recommendedName>
</protein>
<evidence type="ECO:0000256" key="9">
    <source>
        <dbReference type="ARBA" id="ARBA00022842"/>
    </source>
</evidence>
<dbReference type="SUPFAM" id="SSF81631">
    <property type="entry name" value="PAP/OAS1 substrate-binding domain"/>
    <property type="match status" value="1"/>
</dbReference>
<gene>
    <name evidence="13" type="ORF">BGZ95_011714</name>
</gene>
<feature type="compositionally biased region" description="Low complexity" evidence="10">
    <location>
        <begin position="1"/>
        <end position="17"/>
    </location>
</feature>
<evidence type="ECO:0000313" key="13">
    <source>
        <dbReference type="EMBL" id="KAG0279970.1"/>
    </source>
</evidence>
<feature type="domain" description="Poly(A) RNA polymerase mitochondrial-like central palm" evidence="12">
    <location>
        <begin position="443"/>
        <end position="580"/>
    </location>
</feature>
<dbReference type="EMBL" id="JAAAIL010000091">
    <property type="protein sequence ID" value="KAG0279970.1"/>
    <property type="molecule type" value="Genomic_DNA"/>
</dbReference>
<evidence type="ECO:0000256" key="2">
    <source>
        <dbReference type="ARBA" id="ARBA00001946"/>
    </source>
</evidence>
<proteinExistence type="inferred from homology"/>
<dbReference type="Pfam" id="PF22600">
    <property type="entry name" value="MTPAP-like_central"/>
    <property type="match status" value="1"/>
</dbReference>
<dbReference type="InterPro" id="IPR002058">
    <property type="entry name" value="PAP_assoc"/>
</dbReference>
<dbReference type="EC" id="2.7.7.19" evidence="5"/>
<dbReference type="Gene3D" id="3.30.460.10">
    <property type="entry name" value="Beta Polymerase, domain 2"/>
    <property type="match status" value="1"/>
</dbReference>
<feature type="compositionally biased region" description="Low complexity" evidence="10">
    <location>
        <begin position="33"/>
        <end position="60"/>
    </location>
</feature>
<evidence type="ECO:0000256" key="8">
    <source>
        <dbReference type="ARBA" id="ARBA00022723"/>
    </source>
</evidence>
<comment type="caution">
    <text evidence="13">The sequence shown here is derived from an EMBL/GenBank/DDBJ whole genome shotgun (WGS) entry which is preliminary data.</text>
</comment>
<feature type="compositionally biased region" description="Basic and acidic residues" evidence="10">
    <location>
        <begin position="268"/>
        <end position="278"/>
    </location>
</feature>
<evidence type="ECO:0000256" key="4">
    <source>
        <dbReference type="ARBA" id="ARBA00008593"/>
    </source>
</evidence>
<evidence type="ECO:0000256" key="6">
    <source>
        <dbReference type="ARBA" id="ARBA00022490"/>
    </source>
</evidence>
<feature type="region of interest" description="Disordered" evidence="10">
    <location>
        <begin position="345"/>
        <end position="375"/>
    </location>
</feature>
<feature type="region of interest" description="Disordered" evidence="10">
    <location>
        <begin position="268"/>
        <end position="287"/>
    </location>
</feature>
<evidence type="ECO:0000313" key="14">
    <source>
        <dbReference type="Proteomes" id="UP001194580"/>
    </source>
</evidence>
<evidence type="ECO:0000256" key="1">
    <source>
        <dbReference type="ARBA" id="ARBA00001936"/>
    </source>
</evidence>
<evidence type="ECO:0000256" key="5">
    <source>
        <dbReference type="ARBA" id="ARBA00012388"/>
    </source>
</evidence>
<evidence type="ECO:0000259" key="11">
    <source>
        <dbReference type="Pfam" id="PF03828"/>
    </source>
</evidence>
<dbReference type="PANTHER" id="PTHR12271:SF40">
    <property type="entry name" value="POLY(A) RNA POLYMERASE GLD2"/>
    <property type="match status" value="1"/>
</dbReference>
<dbReference type="GO" id="GO:1990817">
    <property type="term" value="F:poly(A) RNA polymerase activity"/>
    <property type="evidence" value="ECO:0007669"/>
    <property type="project" value="UniProtKB-EC"/>
</dbReference>
<dbReference type="GO" id="GO:0010605">
    <property type="term" value="P:negative regulation of macromolecule metabolic process"/>
    <property type="evidence" value="ECO:0007669"/>
    <property type="project" value="UniProtKB-ARBA"/>
</dbReference>
<evidence type="ECO:0000256" key="3">
    <source>
        <dbReference type="ARBA" id="ARBA00004496"/>
    </source>
</evidence>
<dbReference type="AlphaFoldDB" id="A0AAD4DLV4"/>
<dbReference type="SUPFAM" id="SSF81301">
    <property type="entry name" value="Nucleotidyltransferase"/>
    <property type="match status" value="1"/>
</dbReference>
<keyword evidence="6" id="KW-0963">Cytoplasm</keyword>
<dbReference type="CDD" id="cd05402">
    <property type="entry name" value="NT_PAP_TUTase"/>
    <property type="match status" value="1"/>
</dbReference>
<keyword evidence="8" id="KW-0479">Metal-binding</keyword>
<comment type="cofactor">
    <cofactor evidence="2">
        <name>Mg(2+)</name>
        <dbReference type="ChEBI" id="CHEBI:18420"/>
    </cofactor>
</comment>
<comment type="cofactor">
    <cofactor evidence="1">
        <name>Mn(2+)</name>
        <dbReference type="ChEBI" id="CHEBI:29035"/>
    </cofactor>
</comment>
<feature type="compositionally biased region" description="Gly residues" evidence="10">
    <location>
        <begin position="359"/>
        <end position="371"/>
    </location>
</feature>
<reference evidence="13" key="1">
    <citation type="journal article" date="2020" name="Fungal Divers.">
        <title>Resolving the Mortierellaceae phylogeny through synthesis of multi-gene phylogenetics and phylogenomics.</title>
        <authorList>
            <person name="Vandepol N."/>
            <person name="Liber J."/>
            <person name="Desiro A."/>
            <person name="Na H."/>
            <person name="Kennedy M."/>
            <person name="Barry K."/>
            <person name="Grigoriev I.V."/>
            <person name="Miller A.N."/>
            <person name="O'Donnell K."/>
            <person name="Stajich J.E."/>
            <person name="Bonito G."/>
        </authorList>
    </citation>
    <scope>NUCLEOTIDE SEQUENCE</scope>
    <source>
        <strain evidence="13">NRRL 28262</strain>
    </source>
</reference>
<keyword evidence="7" id="KW-0808">Transferase</keyword>